<keyword evidence="12" id="KW-1185">Reference proteome</keyword>
<dbReference type="InterPro" id="IPR008958">
    <property type="entry name" value="Transglutaminase_C"/>
</dbReference>
<dbReference type="InterPro" id="IPR004254">
    <property type="entry name" value="AdipoR/HlyIII-related"/>
</dbReference>
<dbReference type="EMBL" id="OA885300">
    <property type="protein sequence ID" value="CAD7281882.1"/>
    <property type="molecule type" value="Genomic_DNA"/>
</dbReference>
<dbReference type="GO" id="GO:0017057">
    <property type="term" value="F:6-phosphogluconolactonase activity"/>
    <property type="evidence" value="ECO:0007669"/>
    <property type="project" value="InterPro"/>
</dbReference>
<dbReference type="InterPro" id="IPR037171">
    <property type="entry name" value="NagB/RpiA_transferase-like"/>
</dbReference>
<dbReference type="NCBIfam" id="TIGR01198">
    <property type="entry name" value="pgl"/>
    <property type="match status" value="1"/>
</dbReference>
<feature type="transmembrane region" description="Helical" evidence="9">
    <location>
        <begin position="1164"/>
        <end position="1181"/>
    </location>
</feature>
<dbReference type="FunFam" id="2.60.40.10:FF:000090">
    <property type="entry name" value="Protein-glutamine gamma-glutamyltransferase 2"/>
    <property type="match status" value="1"/>
</dbReference>
<dbReference type="InterPro" id="IPR038765">
    <property type="entry name" value="Papain-like_cys_pep_sf"/>
</dbReference>
<evidence type="ECO:0000313" key="12">
    <source>
        <dbReference type="Proteomes" id="UP000678499"/>
    </source>
</evidence>
<feature type="transmembrane region" description="Helical" evidence="9">
    <location>
        <begin position="684"/>
        <end position="702"/>
    </location>
</feature>
<dbReference type="CDD" id="cd06257">
    <property type="entry name" value="DnaJ"/>
    <property type="match status" value="1"/>
</dbReference>
<feature type="transmembrane region" description="Helical" evidence="9">
    <location>
        <begin position="573"/>
        <end position="591"/>
    </location>
</feature>
<comment type="similarity">
    <text evidence="2">Belongs to the transglutaminase superfamily. Transglutaminase family.</text>
</comment>
<dbReference type="EMBL" id="CAJPEX010003263">
    <property type="protein sequence ID" value="CAG0922034.1"/>
    <property type="molecule type" value="Genomic_DNA"/>
</dbReference>
<feature type="transmembrane region" description="Helical" evidence="9">
    <location>
        <begin position="1112"/>
        <end position="1128"/>
    </location>
</feature>
<comment type="subcellular location">
    <subcellularLocation>
        <location evidence="1">Membrane</location>
        <topology evidence="1">Multi-pass membrane protein</topology>
    </subcellularLocation>
</comment>
<evidence type="ECO:0000256" key="8">
    <source>
        <dbReference type="SAM" id="MobiDB-lite"/>
    </source>
</evidence>
<evidence type="ECO:0000259" key="10">
    <source>
        <dbReference type="PROSITE" id="PS50076"/>
    </source>
</evidence>
<evidence type="ECO:0000256" key="1">
    <source>
        <dbReference type="ARBA" id="ARBA00004141"/>
    </source>
</evidence>
<dbReference type="SUPFAM" id="SSF100950">
    <property type="entry name" value="NagB/RpiA/CoA transferase-like"/>
    <property type="match status" value="1"/>
</dbReference>
<dbReference type="Pfam" id="PF01182">
    <property type="entry name" value="Glucosamine_iso"/>
    <property type="match status" value="1"/>
</dbReference>
<dbReference type="InterPro" id="IPR036869">
    <property type="entry name" value="J_dom_sf"/>
</dbReference>
<dbReference type="GO" id="GO:0003810">
    <property type="term" value="F:protein-glutamine gamma-glutamyltransferase activity"/>
    <property type="evidence" value="ECO:0007669"/>
    <property type="project" value="InterPro"/>
</dbReference>
<dbReference type="InterPro" id="IPR050779">
    <property type="entry name" value="Transglutaminase"/>
</dbReference>
<keyword evidence="5 9" id="KW-1133">Transmembrane helix</keyword>
<keyword evidence="7" id="KW-0479">Metal-binding</keyword>
<comment type="similarity">
    <text evidence="3">Belongs to the ADIPOR family.</text>
</comment>
<reference evidence="11" key="1">
    <citation type="submission" date="2020-11" db="EMBL/GenBank/DDBJ databases">
        <authorList>
            <person name="Tran Van P."/>
        </authorList>
    </citation>
    <scope>NUCLEOTIDE SEQUENCE</scope>
</reference>
<dbReference type="SMART" id="SM00271">
    <property type="entry name" value="DnaJ"/>
    <property type="match status" value="1"/>
</dbReference>
<evidence type="ECO:0000256" key="7">
    <source>
        <dbReference type="PIRSR" id="PIRSR604254-1"/>
    </source>
</evidence>
<dbReference type="Pfam" id="PF00226">
    <property type="entry name" value="DnaJ"/>
    <property type="match status" value="1"/>
</dbReference>
<dbReference type="GO" id="GO:0016020">
    <property type="term" value="C:membrane"/>
    <property type="evidence" value="ECO:0007669"/>
    <property type="project" value="UniProtKB-SubCell"/>
</dbReference>
<dbReference type="InterPro" id="IPR013808">
    <property type="entry name" value="Transglutaminase_AS"/>
</dbReference>
<evidence type="ECO:0000256" key="6">
    <source>
        <dbReference type="ARBA" id="ARBA00023136"/>
    </source>
</evidence>
<dbReference type="SUPFAM" id="SSF49309">
    <property type="entry name" value="Transglutaminase, two C-terminal domains"/>
    <property type="match status" value="2"/>
</dbReference>
<feature type="binding site" evidence="7">
    <location>
        <position position="1064"/>
    </location>
    <ligand>
        <name>Zn(2+)</name>
        <dbReference type="ChEBI" id="CHEBI:29105"/>
    </ligand>
</feature>
<evidence type="ECO:0000256" key="4">
    <source>
        <dbReference type="ARBA" id="ARBA00022692"/>
    </source>
</evidence>
<dbReference type="InterPro" id="IPR006148">
    <property type="entry name" value="Glc/Gal-6P_isomerase"/>
</dbReference>
<feature type="transmembrane region" description="Helical" evidence="9">
    <location>
        <begin position="1212"/>
        <end position="1229"/>
    </location>
</feature>
<dbReference type="Gene3D" id="2.60.40.10">
    <property type="entry name" value="Immunoglobulins"/>
    <property type="match status" value="2"/>
</dbReference>
<dbReference type="Pfam" id="PF00927">
    <property type="entry name" value="Transglut_C"/>
    <property type="match status" value="2"/>
</dbReference>
<gene>
    <name evidence="11" type="ORF">NMOB1V02_LOCUS9517</name>
</gene>
<dbReference type="InterPro" id="IPR036238">
    <property type="entry name" value="Transglutaminase_C_sf"/>
</dbReference>
<dbReference type="GO" id="GO:0006098">
    <property type="term" value="P:pentose-phosphate shunt"/>
    <property type="evidence" value="ECO:0007669"/>
    <property type="project" value="InterPro"/>
</dbReference>
<evidence type="ECO:0000256" key="5">
    <source>
        <dbReference type="ARBA" id="ARBA00022989"/>
    </source>
</evidence>
<dbReference type="SUPFAM" id="SSF54001">
    <property type="entry name" value="Cysteine proteinases"/>
    <property type="match status" value="1"/>
</dbReference>
<organism evidence="11">
    <name type="scientific">Notodromas monacha</name>
    <dbReference type="NCBI Taxonomy" id="399045"/>
    <lineage>
        <taxon>Eukaryota</taxon>
        <taxon>Metazoa</taxon>
        <taxon>Ecdysozoa</taxon>
        <taxon>Arthropoda</taxon>
        <taxon>Crustacea</taxon>
        <taxon>Oligostraca</taxon>
        <taxon>Ostracoda</taxon>
        <taxon>Podocopa</taxon>
        <taxon>Podocopida</taxon>
        <taxon>Cypridocopina</taxon>
        <taxon>Cypridoidea</taxon>
        <taxon>Cyprididae</taxon>
        <taxon>Notodromas</taxon>
    </lineage>
</organism>
<evidence type="ECO:0000256" key="9">
    <source>
        <dbReference type="SAM" id="Phobius"/>
    </source>
</evidence>
<sequence>MENERERQEYVLNDTGKIYVGSFKQARGRRWVFAQFDDTVLPASIMALELAKMSSADRSSPIKVARAISAIVNQNNENGIVHGRWDGSYADGTAPYDWTGSASILEKYLESGGKPIKYGQCWVFAGVAATICRALGIPCRPVSNFVSAHDTDATLTVDKYFDVHGEEIQGGPSGDSFDSIWNFHVWNEVWMTRPDLPQGYGGWQVIDSTPQEQSDSIYQLGPTSVLAVKRGEVGLLYDTPFVFSEVNADVMHWLQDLKSDWGFSLHKQSTDHVGRKLLTKNPYRDDDFGDSDALDITLDYKDSEGSNEERMSVMNAVRGVEGARRFYNARDVVEDVTFELADIEKIGVGKPFRITVTIVNKSNEIRTIKSTISAASVYYTGVKAKLIKKSGGKFAVRPRYRETLSVDVTEEDYLDRLVDYGNIKIYALATVEETKQTWSAEDDFIIEKPILNIQIRDAVVEVGKPLTVAFSFKNPLNATLTDCRFMFEGPGLQRPRRVSIKDITPRENVVHTEKFTPKREGKRKIVATFASKQLIDITGSTSVMVKPHCAWVVFRRSRLKLGRASIMGKNLCLAYFLYLIGGFCGLHQLYLNRSFHALAIFTTCGAFFGLGIIRDFFWIPTYVRSANNDGAFIEDLADRMRRHPKPPFSWSRYGGQLLVGMIWGSWFVAAIPENDIIKGTLNIRGLRTLMPAVCALGTWLVGNIGHERGNFKAPLLAGYLAYFVYGLNDRSITSCTLASASAFNKWSREWRRTPSPRRSLVRRLFSVVALVLLFYAVVFSYLYFNCSVKDNSGVETRCKDAFINFLNSPAWKDFKVQLGHLWTYGREHGWSRIWKEIINSIDPLGEQNALEILGLDSSATQEDITSAYRKLSRQWHPDRFKEEFKKIDAQEKFIEIQQAYEKLSDIKAKRRRQNRKSQTESDSESQPEFNVHEDLFYLLRFEYVLSRLCVSSGASESVFSMEFRASAELLLRNAIASDSRPASPARKRKTEKKWMNKVAECGQAYRPTEVEHVANIISHAIWIFPSTHLLLSMLDMSVNVRQSVAAWTFGSALILLFLVSTLFHVVSWIGNMPLLKEFFHRGDRAMIYIFIAASYFPWLTLLPLPAGTFTETLPMTIWVLASLGILYQQIFHEQYKWLEMLIYMCVAGIPGITIALEIDELHGLDELGIGGLFYIIGMVFFKSDGRIPFAHAIWHLHVICGSSLHYSAICRYLLGGSVIGLVVNAIKGIKSDMSRWRWIFCDERLVNEDSPDSTYGAYKAQLGSSDVLENFILPRFADPDAELVADDYETKLKRLFPAGSDWPSFDLLILGVGEDGHTASLFPGHELLSEDHRWVAPITDSPKPPPNRVTLTLPAINHAKQCVFAAFGAGKADILKRILVDGEELPAFLVNPPDGKVVWILDEAAGVNLPKEHA</sequence>
<feature type="transmembrane region" description="Helical" evidence="9">
    <location>
        <begin position="653"/>
        <end position="672"/>
    </location>
</feature>
<dbReference type="PANTHER" id="PTHR11590">
    <property type="entry name" value="PROTEIN-GLUTAMINE GAMMA-GLUTAMYLTRANSFERASE"/>
    <property type="match status" value="1"/>
</dbReference>
<dbReference type="PROSITE" id="PS00547">
    <property type="entry name" value="TRANSGLUTAMINASES"/>
    <property type="match status" value="1"/>
</dbReference>
<dbReference type="InterPro" id="IPR013783">
    <property type="entry name" value="Ig-like_fold"/>
</dbReference>
<dbReference type="FunFam" id="3.90.260.10:FF:000002">
    <property type="entry name" value="Erythrocyte membrane protein band 4.2"/>
    <property type="match status" value="1"/>
</dbReference>
<dbReference type="InterPro" id="IPR002931">
    <property type="entry name" value="Transglutaminase-like"/>
</dbReference>
<name>A0A7R9BX62_9CRUS</name>
<feature type="transmembrane region" description="Helical" evidence="9">
    <location>
        <begin position="1087"/>
        <end position="1106"/>
    </location>
</feature>
<feature type="binding site" evidence="7">
    <location>
        <position position="1191"/>
    </location>
    <ligand>
        <name>Zn(2+)</name>
        <dbReference type="ChEBI" id="CHEBI:29105"/>
    </ligand>
</feature>
<dbReference type="CDD" id="cd01400">
    <property type="entry name" value="6PGL"/>
    <property type="match status" value="1"/>
</dbReference>
<dbReference type="GO" id="GO:0005975">
    <property type="term" value="P:carbohydrate metabolic process"/>
    <property type="evidence" value="ECO:0007669"/>
    <property type="project" value="InterPro"/>
</dbReference>
<keyword evidence="6 9" id="KW-0472">Membrane</keyword>
<keyword evidence="7" id="KW-0862">Zinc</keyword>
<evidence type="ECO:0000256" key="2">
    <source>
        <dbReference type="ARBA" id="ARBA00005968"/>
    </source>
</evidence>
<dbReference type="Pfam" id="PF01841">
    <property type="entry name" value="Transglut_core"/>
    <property type="match status" value="1"/>
</dbReference>
<dbReference type="Gene3D" id="3.90.260.10">
    <property type="entry name" value="Transglutaminase-like"/>
    <property type="match status" value="1"/>
</dbReference>
<dbReference type="OrthoDB" id="6353348at2759"/>
<dbReference type="GO" id="GO:0046872">
    <property type="term" value="F:metal ion binding"/>
    <property type="evidence" value="ECO:0007669"/>
    <property type="project" value="UniProtKB-KW"/>
</dbReference>
<dbReference type="InterPro" id="IPR001623">
    <property type="entry name" value="DnaJ_domain"/>
</dbReference>
<dbReference type="Proteomes" id="UP000678499">
    <property type="component" value="Unassembled WGS sequence"/>
</dbReference>
<dbReference type="Gene3D" id="1.10.287.110">
    <property type="entry name" value="DnaJ domain"/>
    <property type="match status" value="1"/>
</dbReference>
<feature type="domain" description="J" evidence="10">
    <location>
        <begin position="848"/>
        <end position="917"/>
    </location>
</feature>
<evidence type="ECO:0000256" key="3">
    <source>
        <dbReference type="ARBA" id="ARBA00007018"/>
    </source>
</evidence>
<feature type="region of interest" description="Disordered" evidence="8">
    <location>
        <begin position="907"/>
        <end position="926"/>
    </location>
</feature>
<dbReference type="SUPFAM" id="SSF46565">
    <property type="entry name" value="Chaperone J-domain"/>
    <property type="match status" value="1"/>
</dbReference>
<evidence type="ECO:0000313" key="11">
    <source>
        <dbReference type="EMBL" id="CAD7281882.1"/>
    </source>
</evidence>
<dbReference type="InterPro" id="IPR005900">
    <property type="entry name" value="6-phosphogluconolactonase_DevB"/>
</dbReference>
<feature type="transmembrane region" description="Helical" evidence="9">
    <location>
        <begin position="598"/>
        <end position="619"/>
    </location>
</feature>
<proteinExistence type="inferred from homology"/>
<dbReference type="SMART" id="SM00460">
    <property type="entry name" value="TGc"/>
    <property type="match status" value="1"/>
</dbReference>
<dbReference type="PROSITE" id="PS50076">
    <property type="entry name" value="DNAJ_2"/>
    <property type="match status" value="1"/>
</dbReference>
<feature type="transmembrane region" description="Helical" evidence="9">
    <location>
        <begin position="764"/>
        <end position="784"/>
    </location>
</feature>
<protein>
    <recommendedName>
        <fullName evidence="10">J domain-containing protein</fullName>
    </recommendedName>
</protein>
<feature type="transmembrane region" description="Helical" evidence="9">
    <location>
        <begin position="1140"/>
        <end position="1158"/>
    </location>
</feature>
<dbReference type="PANTHER" id="PTHR11590:SF52">
    <property type="entry name" value="HEMOCYTE PROTEIN-GLUTAMINE GAMMA-GLUTAMYLTRANSFERASE-LIKE PROTEIN"/>
    <property type="match status" value="1"/>
</dbReference>
<feature type="transmembrane region" description="Helical" evidence="9">
    <location>
        <begin position="1044"/>
        <end position="1066"/>
    </location>
</feature>
<dbReference type="InterPro" id="IPR036985">
    <property type="entry name" value="Transglutaminase-like_sf"/>
</dbReference>
<dbReference type="Gene3D" id="3.40.50.1360">
    <property type="match status" value="1"/>
</dbReference>
<accession>A0A7R9BX62</accession>
<dbReference type="FunFam" id="2.60.40.10:FF:000171">
    <property type="entry name" value="protein-glutamine gamma-glutamyltransferase 6"/>
    <property type="match status" value="1"/>
</dbReference>
<dbReference type="PRINTS" id="PR00625">
    <property type="entry name" value="JDOMAIN"/>
</dbReference>
<feature type="binding site" evidence="7">
    <location>
        <position position="1195"/>
    </location>
    <ligand>
        <name>Zn(2+)</name>
        <dbReference type="ChEBI" id="CHEBI:29105"/>
    </ligand>
</feature>
<dbReference type="Pfam" id="PF03006">
    <property type="entry name" value="HlyIII"/>
    <property type="match status" value="1"/>
</dbReference>
<keyword evidence="4 9" id="KW-0812">Transmembrane</keyword>